<reference evidence="4" key="1">
    <citation type="submission" date="2011-04" db="EMBL/GenBank/DDBJ databases">
        <title>The complete genome of Spirochaeta coccoides DSM 17374.</title>
        <authorList>
            <person name="Lucas S."/>
            <person name="Copeland A."/>
            <person name="Lapidus A."/>
            <person name="Bruce D."/>
            <person name="Goodwin L."/>
            <person name="Pitluck S."/>
            <person name="Peters L."/>
            <person name="Kyrpides N."/>
            <person name="Mavromatis K."/>
            <person name="Pagani I."/>
            <person name="Ivanova N."/>
            <person name="Ovchinnikova G."/>
            <person name="Lu M."/>
            <person name="Detter J.C."/>
            <person name="Tapia R."/>
            <person name="Han C."/>
            <person name="Land M."/>
            <person name="Hauser L."/>
            <person name="Markowitz V."/>
            <person name="Cheng J.-F."/>
            <person name="Hugenholtz P."/>
            <person name="Woyke T."/>
            <person name="Wu D."/>
            <person name="Spring S."/>
            <person name="Schroeder M."/>
            <person name="Brambilla E."/>
            <person name="Klenk H.-P."/>
            <person name="Eisen J.A."/>
        </authorList>
    </citation>
    <scope>NUCLEOTIDE SEQUENCE [LARGE SCALE GENOMIC DNA]</scope>
    <source>
        <strain evidence="4">ATCC BAA-1237 / DSM 17374 / SPN1</strain>
    </source>
</reference>
<sequence>MNEREPKPSVMVFLTILMLLITFISCDNKLNVSNTNEVRFTTEIGRKAMANSEWQANDKVGIYMVVHDALTASAASERANKLYTADTSFQTSGFSPADNANTLKWDDISNPAITHFDFIAYYPYVSPIANTTALPINVYPGSGEQDTGKADFLWGRTDNVQNNTSTVHLKLDHMLSRLIVNISPSTTIDADAITGGVLSVMVEGTSTQGTFNLDTGALSVTSSVEGIKMKDISHTLSQADQDAGKRRFEAVLIPVVHSEILLDTLKLEFTLGSDTYTWAATSIAEGDKHLIHFDKGKTHVYNMTLNTDAHEVSVAAIQIEIQDWDTGDGGNWGATPKLYRLSFSRNGAMVGDEPEDLYAHAGDTVTLPDSGTLEKTGYYYFGGWDTTSNGNGVQYAIGDTLEILDQDVTLYARWLVKIKSVSAGDTHTMILKEDGTLWATGQNNYGQLGVGDTIDRSTPVQIMTGVKEIAAGSTHTMILKEDGTLWATGRNTYGQLGVGATPTQTSAPVQIMTGVKEISAGSTHTMILKENGTLWATGRNNYGQLGVGDTTNRSTPVQVWDSANGSVFMTGVKAVSAGASHTMILKENGTLWATGRNFYYQLADGTKIDKNIPVQVISMGSDVEAVSAGTYHTMILKKNRELWAVGNNQSGQLGDNTQTTRSSPVQVKASTILNDFMIDVEAVSIWDYHTIILKKNGTLWATGNNSSGQLGIGATPAQISIPMQVKGADGVGFMTDVASVSTGTSHTMIVGTDGTLWATGLNNKGQLGDGTTTTRTTPVQIIF</sequence>
<dbReference type="InterPro" id="IPR000408">
    <property type="entry name" value="Reg_chr_condens"/>
</dbReference>
<dbReference type="RefSeq" id="WP_013740361.1">
    <property type="nucleotide sequence ID" value="NC_015436.1"/>
</dbReference>
<dbReference type="PRINTS" id="PR00633">
    <property type="entry name" value="RCCNDNSATION"/>
</dbReference>
<gene>
    <name evidence="3" type="ordered locus">Spico_1770</name>
</gene>
<feature type="domain" description="RCC1-like" evidence="2">
    <location>
        <begin position="417"/>
        <end position="671"/>
    </location>
</feature>
<dbReference type="InterPro" id="IPR025049">
    <property type="entry name" value="Mfa-like_1"/>
</dbReference>
<evidence type="ECO:0000256" key="1">
    <source>
        <dbReference type="ARBA" id="ARBA00022737"/>
    </source>
</evidence>
<dbReference type="CDD" id="cd13121">
    <property type="entry name" value="BF2867_like_C"/>
    <property type="match status" value="1"/>
</dbReference>
<accession>F4GLD6</accession>
<dbReference type="eggNOG" id="COG5184">
    <property type="taxonomic scope" value="Bacteria"/>
</dbReference>
<dbReference type="PROSITE" id="PS51257">
    <property type="entry name" value="PROKAR_LIPOPROTEIN"/>
    <property type="match status" value="1"/>
</dbReference>
<dbReference type="Pfam" id="PF25390">
    <property type="entry name" value="WD40_RLD"/>
    <property type="match status" value="1"/>
</dbReference>
<dbReference type="CDD" id="cd13120">
    <property type="entry name" value="BF2867_like_N"/>
    <property type="match status" value="1"/>
</dbReference>
<proteinExistence type="predicted"/>
<dbReference type="Gene3D" id="2.60.40.2620">
    <property type="entry name" value="Fimbrillin-like"/>
    <property type="match status" value="1"/>
</dbReference>
<keyword evidence="1" id="KW-0677">Repeat</keyword>
<dbReference type="PANTHER" id="PTHR22870:SF408">
    <property type="entry name" value="OS09G0560450 PROTEIN"/>
    <property type="match status" value="1"/>
</dbReference>
<dbReference type="Pfam" id="PF09479">
    <property type="entry name" value="Flg_new"/>
    <property type="match status" value="1"/>
</dbReference>
<dbReference type="EMBL" id="CP002659">
    <property type="protein sequence ID" value="AEC02968.1"/>
    <property type="molecule type" value="Genomic_DNA"/>
</dbReference>
<dbReference type="Gene3D" id="2.130.10.30">
    <property type="entry name" value="Regulator of chromosome condensation 1/beta-lactamase-inhibitor protein II"/>
    <property type="match status" value="2"/>
</dbReference>
<keyword evidence="4" id="KW-1185">Reference proteome</keyword>
<dbReference type="SUPFAM" id="SSF50985">
    <property type="entry name" value="RCC1/BLIP-II"/>
    <property type="match status" value="2"/>
</dbReference>
<dbReference type="HOGENOM" id="CLU_019687_0_0_12"/>
<dbReference type="KEGG" id="scc:Spico_1770"/>
<organism evidence="3 4">
    <name type="scientific">Parasphaerochaeta coccoides (strain ATCC BAA-1237 / DSM 17374 / SPN1)</name>
    <name type="common">Sphaerochaeta coccoides</name>
    <dbReference type="NCBI Taxonomy" id="760011"/>
    <lineage>
        <taxon>Bacteria</taxon>
        <taxon>Pseudomonadati</taxon>
        <taxon>Spirochaetota</taxon>
        <taxon>Spirochaetia</taxon>
        <taxon>Spirochaetales</taxon>
        <taxon>Sphaerochaetaceae</taxon>
        <taxon>Parasphaerochaeta</taxon>
    </lineage>
</organism>
<dbReference type="InterPro" id="IPR051210">
    <property type="entry name" value="Ub_ligase/GEF_domain"/>
</dbReference>
<dbReference type="Pfam" id="PF00415">
    <property type="entry name" value="RCC1"/>
    <property type="match status" value="2"/>
</dbReference>
<name>F4GLD6_PARC1</name>
<evidence type="ECO:0000313" key="4">
    <source>
        <dbReference type="Proteomes" id="UP000007939"/>
    </source>
</evidence>
<evidence type="ECO:0000313" key="3">
    <source>
        <dbReference type="EMBL" id="AEC02968.1"/>
    </source>
</evidence>
<protein>
    <submittedName>
        <fullName evidence="3">Regulator of chromosome condensation RCC1</fullName>
    </submittedName>
</protein>
<dbReference type="eggNOG" id="COG5492">
    <property type="taxonomic scope" value="Bacteria"/>
</dbReference>
<dbReference type="PROSITE" id="PS50012">
    <property type="entry name" value="RCC1_3"/>
    <property type="match status" value="7"/>
</dbReference>
<reference evidence="3 4" key="2">
    <citation type="journal article" date="2012" name="Stand. Genomic Sci.">
        <title>Complete genome sequence of the termite hindgut bacterium Spirochaeta coccoides type strain (SPN1(T)), reclassification in the genus Sphaerochaeta as Sphaerochaeta coccoides comb. nov. and emendations of the family Spirochaetaceae and the genus Sphaerochaeta.</title>
        <authorList>
            <person name="Abt B."/>
            <person name="Han C."/>
            <person name="Scheuner C."/>
            <person name="Lu M."/>
            <person name="Lapidus A."/>
            <person name="Nolan M."/>
            <person name="Lucas S."/>
            <person name="Hammon N."/>
            <person name="Deshpande S."/>
            <person name="Cheng J.F."/>
            <person name="Tapia R."/>
            <person name="Goodwin L.A."/>
            <person name="Pitluck S."/>
            <person name="Liolios K."/>
            <person name="Pagani I."/>
            <person name="Ivanova N."/>
            <person name="Mavromatis K."/>
            <person name="Mikhailova N."/>
            <person name="Huntemann M."/>
            <person name="Pati A."/>
            <person name="Chen A."/>
            <person name="Palaniappan K."/>
            <person name="Land M."/>
            <person name="Hauser L."/>
            <person name="Brambilla E.M."/>
            <person name="Rohde M."/>
            <person name="Spring S."/>
            <person name="Gronow S."/>
            <person name="Goker M."/>
            <person name="Woyke T."/>
            <person name="Bristow J."/>
            <person name="Eisen J.A."/>
            <person name="Markowitz V."/>
            <person name="Hugenholtz P."/>
            <person name="Kyrpides N.C."/>
            <person name="Klenk H.P."/>
            <person name="Detter J.C."/>
        </authorList>
    </citation>
    <scope>NUCLEOTIDE SEQUENCE [LARGE SCALE GENOMIC DNA]</scope>
    <source>
        <strain evidence="4">ATCC BAA-1237 / DSM 17374 / SPN1</strain>
    </source>
</reference>
<evidence type="ECO:0000259" key="2">
    <source>
        <dbReference type="Pfam" id="PF25390"/>
    </source>
</evidence>
<dbReference type="AlphaFoldDB" id="F4GLD6"/>
<dbReference type="Pfam" id="PF13149">
    <property type="entry name" value="Mfa_like_1"/>
    <property type="match status" value="1"/>
</dbReference>
<dbReference type="STRING" id="760011.Spico_1770"/>
<dbReference type="InterPro" id="IPR042278">
    <property type="entry name" value="Mfa-like_1_N"/>
</dbReference>
<dbReference type="InterPro" id="IPR013378">
    <property type="entry name" value="InlB-like_B-rpt"/>
</dbReference>
<dbReference type="InterPro" id="IPR058923">
    <property type="entry name" value="RCC1-like_dom"/>
</dbReference>
<dbReference type="PANTHER" id="PTHR22870">
    <property type="entry name" value="REGULATOR OF CHROMOSOME CONDENSATION"/>
    <property type="match status" value="1"/>
</dbReference>
<dbReference type="Gene3D" id="2.60.40.2630">
    <property type="match status" value="1"/>
</dbReference>
<dbReference type="InterPro" id="IPR009091">
    <property type="entry name" value="RCC1/BLIP-II"/>
</dbReference>
<dbReference type="Proteomes" id="UP000007939">
    <property type="component" value="Chromosome"/>
</dbReference>